<feature type="non-terminal residue" evidence="2">
    <location>
        <position position="158"/>
    </location>
</feature>
<comment type="caution">
    <text evidence="2">The sequence shown here is derived from an EMBL/GenBank/DDBJ whole genome shotgun (WGS) entry which is preliminary data.</text>
</comment>
<reference evidence="2" key="2">
    <citation type="submission" date="2023-05" db="EMBL/GenBank/DDBJ databases">
        <authorList>
            <person name="Fouks B."/>
        </authorList>
    </citation>
    <scope>NUCLEOTIDE SEQUENCE</scope>
    <source>
        <strain evidence="2">Stay&amp;Tobe</strain>
        <tissue evidence="2">Testes</tissue>
    </source>
</reference>
<feature type="transmembrane region" description="Helical" evidence="1">
    <location>
        <begin position="59"/>
        <end position="82"/>
    </location>
</feature>
<evidence type="ECO:0000313" key="2">
    <source>
        <dbReference type="EMBL" id="KAJ9582928.1"/>
    </source>
</evidence>
<keyword evidence="1" id="KW-0812">Transmembrane</keyword>
<keyword evidence="3" id="KW-1185">Reference proteome</keyword>
<keyword evidence="1" id="KW-0472">Membrane</keyword>
<dbReference type="Proteomes" id="UP001233999">
    <property type="component" value="Unassembled WGS sequence"/>
</dbReference>
<sequence>DWRVSKENMNVSYKSMKLEYSNACNNTNKILNTGFPLYISSPLIPAIQRFLSSHCPSSIPLFIMASYIPSCHVLLLLPLFFLPTTLTQFISSVSSLYPINKSSHTHHLILYREATIKWVVMTTSEISSSSRGALYHNDEDETDIRTKNSTRTAIRANY</sequence>
<protein>
    <submittedName>
        <fullName evidence="2">Uncharacterized protein</fullName>
    </submittedName>
</protein>
<dbReference type="EMBL" id="JASPKZ010007707">
    <property type="protein sequence ID" value="KAJ9582928.1"/>
    <property type="molecule type" value="Genomic_DNA"/>
</dbReference>
<name>A0AAD8EAA6_DIPPU</name>
<dbReference type="AlphaFoldDB" id="A0AAD8EAA6"/>
<gene>
    <name evidence="2" type="ORF">L9F63_022731</name>
</gene>
<organism evidence="2 3">
    <name type="scientific">Diploptera punctata</name>
    <name type="common">Pacific beetle cockroach</name>
    <dbReference type="NCBI Taxonomy" id="6984"/>
    <lineage>
        <taxon>Eukaryota</taxon>
        <taxon>Metazoa</taxon>
        <taxon>Ecdysozoa</taxon>
        <taxon>Arthropoda</taxon>
        <taxon>Hexapoda</taxon>
        <taxon>Insecta</taxon>
        <taxon>Pterygota</taxon>
        <taxon>Neoptera</taxon>
        <taxon>Polyneoptera</taxon>
        <taxon>Dictyoptera</taxon>
        <taxon>Blattodea</taxon>
        <taxon>Blaberoidea</taxon>
        <taxon>Blaberidae</taxon>
        <taxon>Diplopterinae</taxon>
        <taxon>Diploptera</taxon>
    </lineage>
</organism>
<evidence type="ECO:0000256" key="1">
    <source>
        <dbReference type="SAM" id="Phobius"/>
    </source>
</evidence>
<reference evidence="2" key="1">
    <citation type="journal article" date="2023" name="IScience">
        <title>Live-bearing cockroach genome reveals convergent evolutionary mechanisms linked to viviparity in insects and beyond.</title>
        <authorList>
            <person name="Fouks B."/>
            <person name="Harrison M.C."/>
            <person name="Mikhailova A.A."/>
            <person name="Marchal E."/>
            <person name="English S."/>
            <person name="Carruthers M."/>
            <person name="Jennings E.C."/>
            <person name="Chiamaka E.L."/>
            <person name="Frigard R.A."/>
            <person name="Pippel M."/>
            <person name="Attardo G.M."/>
            <person name="Benoit J.B."/>
            <person name="Bornberg-Bauer E."/>
            <person name="Tobe S.S."/>
        </authorList>
    </citation>
    <scope>NUCLEOTIDE SEQUENCE</scope>
    <source>
        <strain evidence="2">Stay&amp;Tobe</strain>
    </source>
</reference>
<keyword evidence="1" id="KW-1133">Transmembrane helix</keyword>
<evidence type="ECO:0000313" key="3">
    <source>
        <dbReference type="Proteomes" id="UP001233999"/>
    </source>
</evidence>
<feature type="non-terminal residue" evidence="2">
    <location>
        <position position="1"/>
    </location>
</feature>
<proteinExistence type="predicted"/>
<accession>A0AAD8EAA6</accession>